<dbReference type="InterPro" id="IPR013783">
    <property type="entry name" value="Ig-like_fold"/>
</dbReference>
<dbReference type="EMBL" id="KR029587">
    <property type="protein sequence ID" value="AKH46913.1"/>
    <property type="molecule type" value="Genomic_DNA"/>
</dbReference>
<dbReference type="Gene3D" id="2.60.40.10">
    <property type="entry name" value="Immunoglobulins"/>
    <property type="match status" value="1"/>
</dbReference>
<protein>
    <submittedName>
        <fullName evidence="1">Uncharacterized protein</fullName>
    </submittedName>
</protein>
<name>A0A0F7L5V7_9VIRU</name>
<dbReference type="NCBIfam" id="NF012200">
    <property type="entry name" value="choice_anch_D"/>
    <property type="match status" value="1"/>
</dbReference>
<evidence type="ECO:0000313" key="1">
    <source>
        <dbReference type="EMBL" id="AKH46913.1"/>
    </source>
</evidence>
<proteinExistence type="predicted"/>
<accession>A0A0F7L5V7</accession>
<reference evidence="1" key="2">
    <citation type="submission" date="2015-03" db="EMBL/GenBank/DDBJ databases">
        <authorList>
            <person name="Chow C.-E.T."/>
            <person name="Winget D.M."/>
            <person name="White R.A.III."/>
            <person name="Hallam S.J."/>
            <person name="Suttle C.A."/>
        </authorList>
    </citation>
    <scope>NUCLEOTIDE SEQUENCE</scope>
    <source>
        <strain evidence="1">Anoxic2_3</strain>
    </source>
</reference>
<reference evidence="1" key="1">
    <citation type="journal article" date="2015" name="Front. Microbiol.">
        <title>Combining genomic sequencing methods to explore viral diversity and reveal potential virus-host interactions.</title>
        <authorList>
            <person name="Chow C.E."/>
            <person name="Winget D.M."/>
            <person name="White R.A.III."/>
            <person name="Hallam S.J."/>
            <person name="Suttle C.A."/>
        </authorList>
    </citation>
    <scope>NUCLEOTIDE SEQUENCE</scope>
    <source>
        <strain evidence="1">Anoxic2_3</strain>
    </source>
</reference>
<organism evidence="1">
    <name type="scientific">uncultured marine virus</name>
    <dbReference type="NCBI Taxonomy" id="186617"/>
    <lineage>
        <taxon>Viruses</taxon>
        <taxon>environmental samples</taxon>
    </lineage>
</organism>
<sequence length="1906" mass="203260">MGWPHVPQGWLDSFDAGTHSPPLVEVRVLEEGTGWNIVTDNCELMSCDLIETKIDYFAFGGLSKSKDIRMKFVDDDGAGGRGSWFDSSSNIQAGWPILVRITFGSDVDPDWPNYRTVYSGKIIRIENNDDASVSLVCREWFSWWAENTSIDLPWAFTAYPYVSPSPFVVDPDFSPKGSCFLNNSATDDEKFTGAATSYADNWPATFAIWSEEGIPAAWLNDGYVTRFGSNTVATVDSSLTYFSDWDHAATIYTRPKTFYGHASSPGWLRSSSTGLNWCGCAKVDPDPDNWPDLDQDDRIIYNIQPPFLGYNDATHAFSVRSYTESAPVVTTGGVAHIGPDIENWHENDTNEGDKGDFFWASWHNQGSGMGNFAIYRNSGEDVQDGLHPHDNFNTSRWNNYETERSVPIFGDARDRKRPLIIGSADNPPGYYCYSPAQSECIGHGSLLMPNSYLQGVAGMDRRSNYIDGIYAIMTNLGNYKRPPVPEIDGSTEYALQDGFTSTDLETNGYTQAASSGGTAPLWEAVTADYLEDGSRYPAIKDWGRRAAVMLSLNEEVLKPGAKFSEILDTIGKSFGLFIYQSPFGQIDFEVVRPLKDSSTNAFYDTGSVTVPVFRASTGGNDPNIAQTSSDRNAWKIKWKDMSAKAVKSVSVDYNYIAQPETGLTKVKKANVTKEEAGPGGSYTPSGEKDLKISTPVILGYGSAYLLASNAIESFGEPLDEVSFEAPLRFLSDDRDRGASGVMLRVGRPVEVVDNDHNKSAGETIITGLGLDVCAGTMRLTGVSGSTGASGVNCYSDAEYYDLGTVGAGLTDTATVTITNDSNSAISGTAVIAGGNAWSITNNATYTDLAAGATHDIEVTFAPLSPGEYITLMSLGNGCTVGGEIGRVSFRGHAVDLPICVMQPGGVDCGEFYVGHWIPKTLEITNYGSGTLDGDIWLAEEDNYAQFAIYDGDVELGPGPANSVTFALTHLQTLELEVRFRPSSIGEFKCRLLIDADVDCRGSLGINEVPITGQGVPIPDCFISPQSVLVDQVIQGATSGNAEVTQNNTSNNDYSGTAVVHQRTGGPFIIDSYSIVSPANGTTVTDNLDGTYDWDQPHGGAQITWNICADTTTSTPVGLFNGNIDFGDIVCAKVGLLAKVVSQGSDCVTADLSLQFGTIGASPSPAPTQTVVLTNNSEVDILEGVAEAKSVNGWFTITGGIPDGTSTVTDNLDGTFDWELDPGDFITWTVEFDPGASVGVDTGAIQWGEVSPDSPCASVGLQGQSVDTLWSVEDSVHFQEIKSDTVPITSIVVSNHHMTDGGDLVLTAITDTSVGVCGFMNQTSGARCFVGGASTGYYIAGFFDSPQTHTIQCFWDPGGAEGSCATGNPKFRVARNSPADEEIDVYYYGTSFNPTGCHIATSTSHSSVLNRFNVGDQFVSTNSATQTVEVFNLNSTPLVVTPTINSVGSNWVRTGGDMTPGSSYTITQNNSKTMEVQLQLGASDRGVQLGKVSFGQSCGDTATMFGYGVAVRDRIDVNPTTLMFTSVSGATDTRSVSIYNTSESLTIESTASLVVAGGGTNYYSIATGHEDISIGPGSSHTISVTVDPGSAINIPTTFLDLGGTGEDLDGMYVPMGTNVTTAFDGSNIVLDDTPFNSLLSSETDVQSALETLDGHTHSDYLEHDGSVAITGDLDFGGFDATNIAEISRTTGNITVDMKTDATERTLQVKNTGTTGSAHLTVQNDLTVGGTIGTGITASRVVVADASSDLIASSMTLAEAEELTDGSVTALHGHKYRYPIDFGQRNTGGSDYWDTYALVSGYAGYRATTTGSAGSVVELSFTCEISGYSSAGNFECEIYAGQLGASATMIKEEVTAITGTGYIQVSQTYAPGTYTFNANDMIALYGRLTGGVTAWRYGVARVIVEYDS</sequence>